<protein>
    <submittedName>
        <fullName evidence="3">Uncharacterized protein</fullName>
    </submittedName>
</protein>
<evidence type="ECO:0000313" key="3">
    <source>
        <dbReference type="EMBL" id="KAJ1170912.1"/>
    </source>
</evidence>
<comment type="caution">
    <text evidence="3">The sequence shown here is derived from an EMBL/GenBank/DDBJ whole genome shotgun (WGS) entry which is preliminary data.</text>
</comment>
<feature type="compositionally biased region" description="Gly residues" evidence="1">
    <location>
        <begin position="70"/>
        <end position="93"/>
    </location>
</feature>
<evidence type="ECO:0000256" key="2">
    <source>
        <dbReference type="SAM" id="Phobius"/>
    </source>
</evidence>
<dbReference type="AlphaFoldDB" id="A0AAV7T4N0"/>
<dbReference type="Proteomes" id="UP001066276">
    <property type="component" value="Chromosome 4_1"/>
</dbReference>
<keyword evidence="4" id="KW-1185">Reference proteome</keyword>
<feature type="transmembrane region" description="Helical" evidence="2">
    <location>
        <begin position="106"/>
        <end position="131"/>
    </location>
</feature>
<keyword evidence="2" id="KW-0472">Membrane</keyword>
<organism evidence="3 4">
    <name type="scientific">Pleurodeles waltl</name>
    <name type="common">Iberian ribbed newt</name>
    <dbReference type="NCBI Taxonomy" id="8319"/>
    <lineage>
        <taxon>Eukaryota</taxon>
        <taxon>Metazoa</taxon>
        <taxon>Chordata</taxon>
        <taxon>Craniata</taxon>
        <taxon>Vertebrata</taxon>
        <taxon>Euteleostomi</taxon>
        <taxon>Amphibia</taxon>
        <taxon>Batrachia</taxon>
        <taxon>Caudata</taxon>
        <taxon>Salamandroidea</taxon>
        <taxon>Salamandridae</taxon>
        <taxon>Pleurodelinae</taxon>
        <taxon>Pleurodeles</taxon>
    </lineage>
</organism>
<dbReference type="EMBL" id="JANPWB010000007">
    <property type="protein sequence ID" value="KAJ1170912.1"/>
    <property type="molecule type" value="Genomic_DNA"/>
</dbReference>
<proteinExistence type="predicted"/>
<feature type="region of interest" description="Disordered" evidence="1">
    <location>
        <begin position="70"/>
        <end position="97"/>
    </location>
</feature>
<keyword evidence="2" id="KW-1133">Transmembrane helix</keyword>
<sequence>MHDTPWMQDYSPFAGGDGCTVVAVPVQVSVLPVEGGRQPFPCSLGRLLTGAAAAGGGAACGGACDGAGGTAGRGAAGSAGRGVGGGATSGGGVSSPSPAATGSCPLVLLLLEAVLLAAVLVALLGAVQVAVLPVEGGGSSPSPATADG</sequence>
<evidence type="ECO:0000313" key="4">
    <source>
        <dbReference type="Proteomes" id="UP001066276"/>
    </source>
</evidence>
<evidence type="ECO:0000256" key="1">
    <source>
        <dbReference type="SAM" id="MobiDB-lite"/>
    </source>
</evidence>
<name>A0AAV7T4N0_PLEWA</name>
<keyword evidence="2" id="KW-0812">Transmembrane</keyword>
<reference evidence="3" key="1">
    <citation type="journal article" date="2022" name="bioRxiv">
        <title>Sequencing and chromosome-scale assembly of the giantPleurodeles waltlgenome.</title>
        <authorList>
            <person name="Brown T."/>
            <person name="Elewa A."/>
            <person name="Iarovenko S."/>
            <person name="Subramanian E."/>
            <person name="Araus A.J."/>
            <person name="Petzold A."/>
            <person name="Susuki M."/>
            <person name="Suzuki K.-i.T."/>
            <person name="Hayashi T."/>
            <person name="Toyoda A."/>
            <person name="Oliveira C."/>
            <person name="Osipova E."/>
            <person name="Leigh N.D."/>
            <person name="Simon A."/>
            <person name="Yun M.H."/>
        </authorList>
    </citation>
    <scope>NUCLEOTIDE SEQUENCE</scope>
    <source>
        <strain evidence="3">20211129_DDA</strain>
        <tissue evidence="3">Liver</tissue>
    </source>
</reference>
<accession>A0AAV7T4N0</accession>
<gene>
    <name evidence="3" type="ORF">NDU88_002783</name>
</gene>